<evidence type="ECO:0000256" key="10">
    <source>
        <dbReference type="RuleBase" id="RU363035"/>
    </source>
</evidence>
<evidence type="ECO:0000259" key="13">
    <source>
        <dbReference type="Pfam" id="PF09334"/>
    </source>
</evidence>
<keyword evidence="4 9" id="KW-0547">Nucleotide-binding</keyword>
<dbReference type="GO" id="GO:0002161">
    <property type="term" value="F:aminoacyl-tRNA deacylase activity"/>
    <property type="evidence" value="ECO:0007669"/>
    <property type="project" value="InterPro"/>
</dbReference>
<comment type="caution">
    <text evidence="9">Lacks conserved residue(s) required for the propagation of feature annotation.</text>
</comment>
<evidence type="ECO:0000256" key="7">
    <source>
        <dbReference type="ARBA" id="ARBA00023146"/>
    </source>
</evidence>
<accession>A0A934NJI7</accession>
<evidence type="ECO:0000259" key="12">
    <source>
        <dbReference type="Pfam" id="PF08264"/>
    </source>
</evidence>
<dbReference type="NCBIfam" id="TIGR00396">
    <property type="entry name" value="leuS_bact"/>
    <property type="match status" value="1"/>
</dbReference>
<comment type="catalytic activity">
    <reaction evidence="8 9">
        <text>tRNA(Leu) + L-leucine + ATP = L-leucyl-tRNA(Leu) + AMP + diphosphate</text>
        <dbReference type="Rhea" id="RHEA:11688"/>
        <dbReference type="Rhea" id="RHEA-COMP:9613"/>
        <dbReference type="Rhea" id="RHEA-COMP:9622"/>
        <dbReference type="ChEBI" id="CHEBI:30616"/>
        <dbReference type="ChEBI" id="CHEBI:33019"/>
        <dbReference type="ChEBI" id="CHEBI:57427"/>
        <dbReference type="ChEBI" id="CHEBI:78442"/>
        <dbReference type="ChEBI" id="CHEBI:78494"/>
        <dbReference type="ChEBI" id="CHEBI:456215"/>
        <dbReference type="EC" id="6.1.1.4"/>
    </reaction>
</comment>
<evidence type="ECO:0000256" key="3">
    <source>
        <dbReference type="ARBA" id="ARBA00022598"/>
    </source>
</evidence>
<comment type="subcellular location">
    <subcellularLocation>
        <location evidence="9">Cytoplasm</location>
    </subcellularLocation>
</comment>
<dbReference type="EMBL" id="JAEKNN010000046">
    <property type="protein sequence ID" value="MBJ7609504.1"/>
    <property type="molecule type" value="Genomic_DNA"/>
</dbReference>
<evidence type="ECO:0000256" key="9">
    <source>
        <dbReference type="HAMAP-Rule" id="MF_00049"/>
    </source>
</evidence>
<dbReference type="GO" id="GO:0005524">
    <property type="term" value="F:ATP binding"/>
    <property type="evidence" value="ECO:0007669"/>
    <property type="project" value="UniProtKB-UniRule"/>
</dbReference>
<dbReference type="GO" id="GO:0005829">
    <property type="term" value="C:cytosol"/>
    <property type="evidence" value="ECO:0007669"/>
    <property type="project" value="TreeGrafter"/>
</dbReference>
<dbReference type="Gene3D" id="3.40.50.620">
    <property type="entry name" value="HUPs"/>
    <property type="match status" value="2"/>
</dbReference>
<feature type="binding site" evidence="9">
    <location>
        <position position="587"/>
    </location>
    <ligand>
        <name>ATP</name>
        <dbReference type="ChEBI" id="CHEBI:30616"/>
    </ligand>
</feature>
<dbReference type="InterPro" id="IPR002300">
    <property type="entry name" value="aa-tRNA-synth_Ia"/>
</dbReference>
<dbReference type="SUPFAM" id="SSF47323">
    <property type="entry name" value="Anticodon-binding domain of a subclass of class I aminoacyl-tRNA synthetases"/>
    <property type="match status" value="1"/>
</dbReference>
<evidence type="ECO:0000259" key="11">
    <source>
        <dbReference type="Pfam" id="PF00133"/>
    </source>
</evidence>
<feature type="domain" description="Leucyl-tRNA synthetase editing" evidence="14">
    <location>
        <begin position="232"/>
        <end position="407"/>
    </location>
</feature>
<reference evidence="15 16" key="1">
    <citation type="submission" date="2020-10" db="EMBL/GenBank/DDBJ databases">
        <title>Ca. Dormibacterota MAGs.</title>
        <authorList>
            <person name="Montgomery K."/>
        </authorList>
    </citation>
    <scope>NUCLEOTIDE SEQUENCE [LARGE SCALE GENOMIC DNA]</scope>
    <source>
        <strain evidence="15">Mitchell_Peninsula_5</strain>
    </source>
</reference>
<dbReference type="PANTHER" id="PTHR43740:SF2">
    <property type="entry name" value="LEUCINE--TRNA LIGASE, MITOCHONDRIAL"/>
    <property type="match status" value="1"/>
</dbReference>
<comment type="caution">
    <text evidence="15">The sequence shown here is derived from an EMBL/GenBank/DDBJ whole genome shotgun (WGS) entry which is preliminary data.</text>
</comment>
<dbReference type="InterPro" id="IPR009080">
    <property type="entry name" value="tRNAsynth_Ia_anticodon-bd"/>
</dbReference>
<dbReference type="SUPFAM" id="SSF52374">
    <property type="entry name" value="Nucleotidylyl transferase"/>
    <property type="match status" value="1"/>
</dbReference>
<dbReference type="InterPro" id="IPR015413">
    <property type="entry name" value="Methionyl/Leucyl_tRNA_Synth"/>
</dbReference>
<keyword evidence="2 9" id="KW-0963">Cytoplasm</keyword>
<evidence type="ECO:0000256" key="5">
    <source>
        <dbReference type="ARBA" id="ARBA00022840"/>
    </source>
</evidence>
<dbReference type="FunFam" id="1.10.730.10:FF:000002">
    <property type="entry name" value="Leucine--tRNA ligase"/>
    <property type="match status" value="1"/>
</dbReference>
<dbReference type="PROSITE" id="PS00178">
    <property type="entry name" value="AA_TRNA_LIGASE_I"/>
    <property type="match status" value="1"/>
</dbReference>
<dbReference type="Pfam" id="PF08264">
    <property type="entry name" value="Anticodon_1"/>
    <property type="match status" value="1"/>
</dbReference>
<keyword evidence="7 9" id="KW-0030">Aminoacyl-tRNA synthetase</keyword>
<dbReference type="CDD" id="cd00812">
    <property type="entry name" value="LeuRS_core"/>
    <property type="match status" value="1"/>
</dbReference>
<evidence type="ECO:0000256" key="2">
    <source>
        <dbReference type="ARBA" id="ARBA00022490"/>
    </source>
</evidence>
<keyword evidence="5 9" id="KW-0067">ATP-binding</keyword>
<dbReference type="PRINTS" id="PR00985">
    <property type="entry name" value="TRNASYNTHLEU"/>
</dbReference>
<dbReference type="Gene3D" id="1.10.730.10">
    <property type="entry name" value="Isoleucyl-tRNA Synthetase, Domain 1"/>
    <property type="match status" value="1"/>
</dbReference>
<evidence type="ECO:0000256" key="8">
    <source>
        <dbReference type="ARBA" id="ARBA00047469"/>
    </source>
</evidence>
<keyword evidence="3 9" id="KW-0436">Ligase</keyword>
<dbReference type="PANTHER" id="PTHR43740">
    <property type="entry name" value="LEUCYL-TRNA SYNTHETASE"/>
    <property type="match status" value="1"/>
</dbReference>
<comment type="similarity">
    <text evidence="1 9 10">Belongs to the class-I aminoacyl-tRNA synthetase family.</text>
</comment>
<dbReference type="InterPro" id="IPR014729">
    <property type="entry name" value="Rossmann-like_a/b/a_fold"/>
</dbReference>
<dbReference type="InterPro" id="IPR009008">
    <property type="entry name" value="Val/Leu/Ile-tRNA-synth_edit"/>
</dbReference>
<dbReference type="GO" id="GO:0006429">
    <property type="term" value="P:leucyl-tRNA aminoacylation"/>
    <property type="evidence" value="ECO:0007669"/>
    <property type="project" value="UniProtKB-UniRule"/>
</dbReference>
<evidence type="ECO:0000313" key="16">
    <source>
        <dbReference type="Proteomes" id="UP000614410"/>
    </source>
</evidence>
<dbReference type="GO" id="GO:0004823">
    <property type="term" value="F:leucine-tRNA ligase activity"/>
    <property type="evidence" value="ECO:0007669"/>
    <property type="project" value="UniProtKB-UniRule"/>
</dbReference>
<feature type="domain" description="Methionyl/Leucyl tRNA synthetase" evidence="13">
    <location>
        <begin position="51"/>
        <end position="193"/>
    </location>
</feature>
<dbReference type="InterPro" id="IPR001412">
    <property type="entry name" value="aa-tRNA-synth_I_CS"/>
</dbReference>
<evidence type="ECO:0000259" key="14">
    <source>
        <dbReference type="Pfam" id="PF13603"/>
    </source>
</evidence>
<dbReference type="InterPro" id="IPR025709">
    <property type="entry name" value="Leu_tRNA-synth_edit"/>
</dbReference>
<dbReference type="SUPFAM" id="SSF50677">
    <property type="entry name" value="ValRS/IleRS/LeuRS editing domain"/>
    <property type="match status" value="1"/>
</dbReference>
<organism evidence="15 16">
    <name type="scientific">Candidatus Amunia macphersoniae</name>
    <dbReference type="NCBI Taxonomy" id="3127014"/>
    <lineage>
        <taxon>Bacteria</taxon>
        <taxon>Bacillati</taxon>
        <taxon>Candidatus Dormiibacterota</taxon>
        <taxon>Candidatus Dormibacteria</taxon>
        <taxon>Candidatus Aeolococcales</taxon>
        <taxon>Candidatus Aeolococcaceae</taxon>
        <taxon>Candidatus Amunia</taxon>
    </lineage>
</organism>
<keyword evidence="6 9" id="KW-0648">Protein biosynthesis</keyword>
<name>A0A934NJI7_9BACT</name>
<dbReference type="EC" id="6.1.1.4" evidence="9"/>
<dbReference type="HAMAP" id="MF_00049_B">
    <property type="entry name" value="Leu_tRNA_synth_B"/>
    <property type="match status" value="1"/>
</dbReference>
<dbReference type="Pfam" id="PF00133">
    <property type="entry name" value="tRNA-synt_1"/>
    <property type="match status" value="1"/>
</dbReference>
<dbReference type="Pfam" id="PF13603">
    <property type="entry name" value="tRNA-synt_1_2"/>
    <property type="match status" value="1"/>
</dbReference>
<sequence length="810" mass="91722">MTATTSPSPPSLDAYDAGVVEAKWRRIWAERGDYRTDLGSSDRHFYNLAMFPYPSAEGLHVGHMVPYSGIDIYGRWRRLHGDNVFQPMGFDAFGIHSENYALKIGEHPAVVMRRAVANFRDNQLKMIGAMFDWDHQVNTAEPDYYRWTQWLFLRFFKAGLVEWRDGAVLWCPSCLTVLANEQVEQGRCERCDSIVENRWLRQWWFKITNYAQEMLDALDTLDWSESTKLMQRNWIGRREGARIVFDLEGCERRDVVVFTTRPDTLFGATFVVVAADHPQLEEFVPIDRRGELNAWRNRLPGPEAEPDFSVGINLGSTAIHPVTGARLPVWAAPYVLYGYGTGSIMAVPAHDDRDHAFATEHGLPVVEVISGGDVSRGAYSGHGEMVNSGDLDGMPSEEGRKRIVEMLERSHRGEATITYRMRDWLISRQRYWGPPIPIIHCPKDGQVPVPDDQLPVLLPEVRDFRPTGTGVSPLATVEEWVNVTCPVCGGPARRETDVSDTFLDSSWYYLRYPSTDVDGVAFDADRTDRWLPVNMYIGGNEHAVRHLLYSRFVMRALHEMGLVGAPEPFTKFRAHGMIVKDGAKMSKSRGNVINPDEYIEKYGADTFRLYLMFLGPYTAGGDFRDEGITGVTRFLQRVWRGTQNATVVEGGEDAERERRRHRLIGAVDEDIAELRYNTAIALLMEFSRELDHEAAAGNGRRIDAETLLLCLAPFAPHITEELWQRTGHEDSVHARGGWPRHDPELAARLEVEIAVQVNGKLRATLTVPAGAREEDLRQRALELPRIVELLAGREPRKVVAVVDRVVNIVI</sequence>
<evidence type="ECO:0000256" key="4">
    <source>
        <dbReference type="ARBA" id="ARBA00022741"/>
    </source>
</evidence>
<feature type="short sequence motif" description="'KMSKS' region" evidence="9">
    <location>
        <begin position="584"/>
        <end position="588"/>
    </location>
</feature>
<dbReference type="CDD" id="cd07958">
    <property type="entry name" value="Anticodon_Ia_Leu_BEm"/>
    <property type="match status" value="1"/>
</dbReference>
<dbReference type="Proteomes" id="UP000614410">
    <property type="component" value="Unassembled WGS sequence"/>
</dbReference>
<evidence type="ECO:0000313" key="15">
    <source>
        <dbReference type="EMBL" id="MBJ7609504.1"/>
    </source>
</evidence>
<dbReference type="InterPro" id="IPR013155">
    <property type="entry name" value="M/V/L/I-tRNA-synth_anticd-bd"/>
</dbReference>
<evidence type="ECO:0000256" key="6">
    <source>
        <dbReference type="ARBA" id="ARBA00022917"/>
    </source>
</evidence>
<evidence type="ECO:0000256" key="1">
    <source>
        <dbReference type="ARBA" id="ARBA00005594"/>
    </source>
</evidence>
<proteinExistence type="inferred from homology"/>
<dbReference type="AlphaFoldDB" id="A0A934NJI7"/>
<feature type="domain" description="Aminoacyl-tRNA synthetase class Ia" evidence="11">
    <location>
        <begin position="421"/>
        <end position="617"/>
    </location>
</feature>
<protein>
    <recommendedName>
        <fullName evidence="9">Leucine--tRNA ligase</fullName>
        <ecNumber evidence="9">6.1.1.4</ecNumber>
    </recommendedName>
    <alternativeName>
        <fullName evidence="9">Leucyl-tRNA synthetase</fullName>
        <shortName evidence="9">LeuRS</shortName>
    </alternativeName>
</protein>
<feature type="domain" description="Methionyl/Valyl/Leucyl/Isoleucyl-tRNA synthetase anticodon-binding" evidence="12">
    <location>
        <begin position="658"/>
        <end position="772"/>
    </location>
</feature>
<dbReference type="Pfam" id="PF09334">
    <property type="entry name" value="tRNA-synt_1g"/>
    <property type="match status" value="1"/>
</dbReference>
<dbReference type="Gene3D" id="3.10.20.590">
    <property type="match status" value="1"/>
</dbReference>
<gene>
    <name evidence="9" type="primary">leuS</name>
    <name evidence="15" type="ORF">JF887_08770</name>
</gene>
<dbReference type="InterPro" id="IPR002302">
    <property type="entry name" value="Leu-tRNA-ligase"/>
</dbReference>